<dbReference type="Pfam" id="PF00731">
    <property type="entry name" value="AIRC"/>
    <property type="match status" value="1"/>
</dbReference>
<accession>A0A5B9WC03</accession>
<dbReference type="OrthoDB" id="9782511at2"/>
<protein>
    <submittedName>
        <fullName evidence="2">AIR carboxylase</fullName>
    </submittedName>
</protein>
<dbReference type="InterPro" id="IPR039476">
    <property type="entry name" value="P2CMN_synthase_LarB"/>
</dbReference>
<dbReference type="Gene3D" id="3.40.50.1970">
    <property type="match status" value="1"/>
</dbReference>
<dbReference type="EMBL" id="CP042997">
    <property type="protein sequence ID" value="QEH37410.1"/>
    <property type="molecule type" value="Genomic_DNA"/>
</dbReference>
<dbReference type="NCBIfam" id="NF033503">
    <property type="entry name" value="LarB"/>
    <property type="match status" value="1"/>
</dbReference>
<dbReference type="GO" id="GO:0016787">
    <property type="term" value="F:hydrolase activity"/>
    <property type="evidence" value="ECO:0007669"/>
    <property type="project" value="InterPro"/>
</dbReference>
<dbReference type="SUPFAM" id="SSF52255">
    <property type="entry name" value="N5-CAIR mutase (phosphoribosylaminoimidazole carboxylase, PurE)"/>
    <property type="match status" value="1"/>
</dbReference>
<dbReference type="PANTHER" id="PTHR43064:SF1">
    <property type="entry name" value="SLL1489 PROTEIN"/>
    <property type="match status" value="1"/>
</dbReference>
<gene>
    <name evidence="2" type="ORF">OJF2_60010</name>
</gene>
<evidence type="ECO:0000313" key="3">
    <source>
        <dbReference type="Proteomes" id="UP000324233"/>
    </source>
</evidence>
<dbReference type="SMART" id="SM01001">
    <property type="entry name" value="AIRC"/>
    <property type="match status" value="1"/>
</dbReference>
<evidence type="ECO:0000259" key="1">
    <source>
        <dbReference type="SMART" id="SM01001"/>
    </source>
</evidence>
<dbReference type="GO" id="GO:0006189">
    <property type="term" value="P:'de novo' IMP biosynthetic process"/>
    <property type="evidence" value="ECO:0007669"/>
    <property type="project" value="InterPro"/>
</dbReference>
<dbReference type="AlphaFoldDB" id="A0A5B9WC03"/>
<sequence length="274" mass="28039">MDPHELSQMLEAVAAGALAPADAARRFATHPYVDAGDFAKVDLHRRVRCGFPEVVFGQGKTAAQIEAIFRKLLEHGQGGLVTRIGPEVAAHLKAAFPEGEHNVAGRTFRVVGPDGVEPKVGRVVIVTAGTSDLPVAEEARVTAEAWNCEVSLIADVGVAGLHRLLHQLPRLGDADCLVVVAGMEGALPSVVGGLVACPVIAVPTSIGYGAHFHGLAALLGMLNSCASNVVVVNIDAGFNGGHIAGLIARRAGLARQSSPAAGGNASTAARGQGD</sequence>
<dbReference type="InterPro" id="IPR000031">
    <property type="entry name" value="PurE_dom"/>
</dbReference>
<dbReference type="KEGG" id="agv:OJF2_60010"/>
<proteinExistence type="predicted"/>
<feature type="domain" description="PurE" evidence="1">
    <location>
        <begin position="121"/>
        <end position="257"/>
    </location>
</feature>
<keyword evidence="3" id="KW-1185">Reference proteome</keyword>
<evidence type="ECO:0000313" key="2">
    <source>
        <dbReference type="EMBL" id="QEH37410.1"/>
    </source>
</evidence>
<name>A0A5B9WC03_9BACT</name>
<dbReference type="PANTHER" id="PTHR43064">
    <property type="entry name" value="PHOSPHORIBOSYLAMINOIMIDAZOLE CARBOXYLASE-RELATED"/>
    <property type="match status" value="1"/>
</dbReference>
<dbReference type="Proteomes" id="UP000324233">
    <property type="component" value="Chromosome"/>
</dbReference>
<reference evidence="2 3" key="1">
    <citation type="submission" date="2019-08" db="EMBL/GenBank/DDBJ databases">
        <title>Deep-cultivation of Planctomycetes and their phenomic and genomic characterization uncovers novel biology.</title>
        <authorList>
            <person name="Wiegand S."/>
            <person name="Jogler M."/>
            <person name="Boedeker C."/>
            <person name="Pinto D."/>
            <person name="Vollmers J."/>
            <person name="Rivas-Marin E."/>
            <person name="Kohn T."/>
            <person name="Peeters S.H."/>
            <person name="Heuer A."/>
            <person name="Rast P."/>
            <person name="Oberbeckmann S."/>
            <person name="Bunk B."/>
            <person name="Jeske O."/>
            <person name="Meyerdierks A."/>
            <person name="Storesund J.E."/>
            <person name="Kallscheuer N."/>
            <person name="Luecker S."/>
            <person name="Lage O.M."/>
            <person name="Pohl T."/>
            <person name="Merkel B.J."/>
            <person name="Hornburger P."/>
            <person name="Mueller R.-W."/>
            <person name="Bruemmer F."/>
            <person name="Labrenz M."/>
            <person name="Spormann A.M."/>
            <person name="Op den Camp H."/>
            <person name="Overmann J."/>
            <person name="Amann R."/>
            <person name="Jetten M.S.M."/>
            <person name="Mascher T."/>
            <person name="Medema M.H."/>
            <person name="Devos D.P."/>
            <person name="Kaster A.-K."/>
            <person name="Ovreas L."/>
            <person name="Rohde M."/>
            <person name="Galperin M.Y."/>
            <person name="Jogler C."/>
        </authorList>
    </citation>
    <scope>NUCLEOTIDE SEQUENCE [LARGE SCALE GENOMIC DNA]</scope>
    <source>
        <strain evidence="2 3">OJF2</strain>
    </source>
</reference>
<organism evidence="2 3">
    <name type="scientific">Aquisphaera giovannonii</name>
    <dbReference type="NCBI Taxonomy" id="406548"/>
    <lineage>
        <taxon>Bacteria</taxon>
        <taxon>Pseudomonadati</taxon>
        <taxon>Planctomycetota</taxon>
        <taxon>Planctomycetia</taxon>
        <taxon>Isosphaerales</taxon>
        <taxon>Isosphaeraceae</taxon>
        <taxon>Aquisphaera</taxon>
    </lineage>
</organism>
<dbReference type="RefSeq" id="WP_148596973.1">
    <property type="nucleotide sequence ID" value="NZ_CP042997.1"/>
</dbReference>